<evidence type="ECO:0000256" key="7">
    <source>
        <dbReference type="ARBA" id="ARBA00022840"/>
    </source>
</evidence>
<evidence type="ECO:0000256" key="2">
    <source>
        <dbReference type="ARBA" id="ARBA00008016"/>
    </source>
</evidence>
<evidence type="ECO:0000256" key="8">
    <source>
        <dbReference type="ARBA" id="ARBA00023125"/>
    </source>
</evidence>
<accession>A0A0G0KCF5</accession>
<dbReference type="HAMAP" id="MF_00365">
    <property type="entry name" value="RecF"/>
    <property type="match status" value="1"/>
</dbReference>
<comment type="subcellular location">
    <subcellularLocation>
        <location evidence="1 9 10">Cytoplasm</location>
    </subcellularLocation>
</comment>
<keyword evidence="4 9" id="KW-0963">Cytoplasm</keyword>
<evidence type="ECO:0000313" key="12">
    <source>
        <dbReference type="EMBL" id="KKQ77333.1"/>
    </source>
</evidence>
<dbReference type="PANTHER" id="PTHR32182">
    <property type="entry name" value="DNA REPLICATION AND REPAIR PROTEIN RECF"/>
    <property type="match status" value="1"/>
</dbReference>
<organism evidence="12 13">
    <name type="scientific">Candidatus Daviesbacteria bacterium GW2011_GWF2_38_6</name>
    <dbReference type="NCBI Taxonomy" id="1618432"/>
    <lineage>
        <taxon>Bacteria</taxon>
        <taxon>Candidatus Daviesiibacteriota</taxon>
    </lineage>
</organism>
<dbReference type="NCBIfam" id="TIGR00611">
    <property type="entry name" value="recf"/>
    <property type="match status" value="1"/>
</dbReference>
<evidence type="ECO:0000256" key="3">
    <source>
        <dbReference type="ARBA" id="ARBA00020170"/>
    </source>
</evidence>
<name>A0A0G0KCF5_9BACT</name>
<dbReference type="GO" id="GO:0006260">
    <property type="term" value="P:DNA replication"/>
    <property type="evidence" value="ECO:0007669"/>
    <property type="project" value="UniProtKB-UniRule"/>
</dbReference>
<keyword evidence="8 9" id="KW-0238">DNA-binding</keyword>
<dbReference type="GO" id="GO:0006302">
    <property type="term" value="P:double-strand break repair"/>
    <property type="evidence" value="ECO:0007669"/>
    <property type="project" value="TreeGrafter"/>
</dbReference>
<dbReference type="Gene3D" id="3.40.50.300">
    <property type="entry name" value="P-loop containing nucleotide triphosphate hydrolases"/>
    <property type="match status" value="1"/>
</dbReference>
<keyword evidence="5 9" id="KW-0235">DNA replication</keyword>
<evidence type="ECO:0000256" key="4">
    <source>
        <dbReference type="ARBA" id="ARBA00022490"/>
    </source>
</evidence>
<dbReference type="GO" id="GO:0005524">
    <property type="term" value="F:ATP binding"/>
    <property type="evidence" value="ECO:0007669"/>
    <property type="project" value="UniProtKB-UniRule"/>
</dbReference>
<dbReference type="GO" id="GO:0003697">
    <property type="term" value="F:single-stranded DNA binding"/>
    <property type="evidence" value="ECO:0007669"/>
    <property type="project" value="UniProtKB-UniRule"/>
</dbReference>
<protein>
    <recommendedName>
        <fullName evidence="3 9">DNA replication and repair protein RecF</fullName>
    </recommendedName>
</protein>
<gene>
    <name evidence="9" type="primary">recF</name>
    <name evidence="12" type="ORF">US99_C0042G0006</name>
</gene>
<evidence type="ECO:0000259" key="11">
    <source>
        <dbReference type="Pfam" id="PF02463"/>
    </source>
</evidence>
<comment type="function">
    <text evidence="9 10">The RecF protein is involved in DNA metabolism; it is required for DNA replication and normal SOS inducibility. RecF binds preferentially to single-stranded, linear DNA. It also seems to bind ATP.</text>
</comment>
<dbReference type="Pfam" id="PF02463">
    <property type="entry name" value="SMC_N"/>
    <property type="match status" value="1"/>
</dbReference>
<evidence type="ECO:0000256" key="9">
    <source>
        <dbReference type="HAMAP-Rule" id="MF_00365"/>
    </source>
</evidence>
<keyword evidence="9 10" id="KW-0742">SOS response</keyword>
<dbReference type="PANTHER" id="PTHR32182:SF0">
    <property type="entry name" value="DNA REPLICATION AND REPAIR PROTEIN RECF"/>
    <property type="match status" value="1"/>
</dbReference>
<dbReference type="GO" id="GO:0005737">
    <property type="term" value="C:cytoplasm"/>
    <property type="evidence" value="ECO:0007669"/>
    <property type="project" value="UniProtKB-SubCell"/>
</dbReference>
<dbReference type="InterPro" id="IPR042174">
    <property type="entry name" value="RecF_2"/>
</dbReference>
<dbReference type="AlphaFoldDB" id="A0A0G0KCF5"/>
<dbReference type="InterPro" id="IPR027417">
    <property type="entry name" value="P-loop_NTPase"/>
</dbReference>
<dbReference type="PATRIC" id="fig|1618432.3.peg.575"/>
<comment type="similarity">
    <text evidence="2 9 10">Belongs to the RecF family.</text>
</comment>
<dbReference type="Proteomes" id="UP000034324">
    <property type="component" value="Unassembled WGS sequence"/>
</dbReference>
<reference evidence="12 13" key="1">
    <citation type="journal article" date="2015" name="Nature">
        <title>rRNA introns, odd ribosomes, and small enigmatic genomes across a large radiation of phyla.</title>
        <authorList>
            <person name="Brown C.T."/>
            <person name="Hug L.A."/>
            <person name="Thomas B.C."/>
            <person name="Sharon I."/>
            <person name="Castelle C.J."/>
            <person name="Singh A."/>
            <person name="Wilkins M.J."/>
            <person name="Williams K.H."/>
            <person name="Banfield J.F."/>
        </authorList>
    </citation>
    <scope>NUCLEOTIDE SEQUENCE [LARGE SCALE GENOMIC DNA]</scope>
</reference>
<dbReference type="InterPro" id="IPR018078">
    <property type="entry name" value="DNA-binding_RecF_CS"/>
</dbReference>
<feature type="binding site" evidence="9">
    <location>
        <begin position="30"/>
        <end position="37"/>
    </location>
    <ligand>
        <name>ATP</name>
        <dbReference type="ChEBI" id="CHEBI:30616"/>
    </ligand>
</feature>
<evidence type="ECO:0000256" key="5">
    <source>
        <dbReference type="ARBA" id="ARBA00022705"/>
    </source>
</evidence>
<evidence type="ECO:0000313" key="13">
    <source>
        <dbReference type="Proteomes" id="UP000034324"/>
    </source>
</evidence>
<dbReference type="GO" id="GO:0000731">
    <property type="term" value="P:DNA synthesis involved in DNA repair"/>
    <property type="evidence" value="ECO:0007669"/>
    <property type="project" value="TreeGrafter"/>
</dbReference>
<dbReference type="Gene3D" id="1.20.1050.90">
    <property type="entry name" value="RecF/RecN/SMC, N-terminal domain"/>
    <property type="match status" value="1"/>
</dbReference>
<comment type="caution">
    <text evidence="12">The sequence shown here is derived from an EMBL/GenBank/DDBJ whole genome shotgun (WGS) entry which is preliminary data.</text>
</comment>
<keyword evidence="7 9" id="KW-0067">ATP-binding</keyword>
<dbReference type="PROSITE" id="PS00618">
    <property type="entry name" value="RECF_2"/>
    <property type="match status" value="1"/>
</dbReference>
<feature type="domain" description="RecF/RecN/SMC N-terminal" evidence="11">
    <location>
        <begin position="2"/>
        <end position="325"/>
    </location>
</feature>
<keyword evidence="6 9" id="KW-0547">Nucleotide-binding</keyword>
<evidence type="ECO:0000256" key="1">
    <source>
        <dbReference type="ARBA" id="ARBA00004496"/>
    </source>
</evidence>
<dbReference type="EMBL" id="LBVC01000042">
    <property type="protein sequence ID" value="KKQ77333.1"/>
    <property type="molecule type" value="Genomic_DNA"/>
</dbReference>
<dbReference type="InterPro" id="IPR003395">
    <property type="entry name" value="RecF/RecN/SMC_N"/>
</dbReference>
<dbReference type="SUPFAM" id="SSF52540">
    <property type="entry name" value="P-loop containing nucleoside triphosphate hydrolases"/>
    <property type="match status" value="1"/>
</dbReference>
<dbReference type="InterPro" id="IPR001238">
    <property type="entry name" value="DNA-binding_RecF"/>
</dbReference>
<dbReference type="GO" id="GO:0009432">
    <property type="term" value="P:SOS response"/>
    <property type="evidence" value="ECO:0007669"/>
    <property type="project" value="UniProtKB-UniRule"/>
</dbReference>
<keyword evidence="9 10" id="KW-0234">DNA repair</keyword>
<proteinExistence type="inferred from homology"/>
<sequence>MFLKQLNLINFRNYGKLDLQFDERPTIFVGNNAAGKSNLLEAVYFLSTTKSGRVDEETELIKQGENAALVTGLIQETKLEINMQMIDEKLHKRVKVNGVPRRVVDYIGNLPVVLFSPSDINMVTGSPSLRRWHLDLSLAQVDSHYKKSLTLYEQVLVSRNRVLKRIREGQGKVDELDYWTNELIKYAKVVSDARIAFLESMNNFESPLGKFIFEYKQSLLNKERLAEYNGREVAAAVTLIGPHRDDFVLNLNNRNLAYFGSRGEQRTATLAFKLATLEYMALSLGKRPILLLDDVFSELDANHRAHVVEVVSRQQTIIATVELENLPKSFLNSSRILRVEEGVVRL</sequence>
<keyword evidence="9 10" id="KW-0227">DNA damage</keyword>
<evidence type="ECO:0000256" key="6">
    <source>
        <dbReference type="ARBA" id="ARBA00022741"/>
    </source>
</evidence>
<evidence type="ECO:0000256" key="10">
    <source>
        <dbReference type="RuleBase" id="RU000578"/>
    </source>
</evidence>